<feature type="non-terminal residue" evidence="1">
    <location>
        <position position="58"/>
    </location>
</feature>
<accession>A0A382XY98</accession>
<evidence type="ECO:0000313" key="1">
    <source>
        <dbReference type="EMBL" id="SVD75635.1"/>
    </source>
</evidence>
<protein>
    <submittedName>
        <fullName evidence="1">Uncharacterized protein</fullName>
    </submittedName>
</protein>
<reference evidence="1" key="1">
    <citation type="submission" date="2018-05" db="EMBL/GenBank/DDBJ databases">
        <authorList>
            <person name="Lanie J.A."/>
            <person name="Ng W.-L."/>
            <person name="Kazmierczak K.M."/>
            <person name="Andrzejewski T.M."/>
            <person name="Davidsen T.M."/>
            <person name="Wayne K.J."/>
            <person name="Tettelin H."/>
            <person name="Glass J.I."/>
            <person name="Rusch D."/>
            <person name="Podicherti R."/>
            <person name="Tsui H.-C.T."/>
            <person name="Winkler M.E."/>
        </authorList>
    </citation>
    <scope>NUCLEOTIDE SEQUENCE</scope>
</reference>
<dbReference type="EMBL" id="UINC01171196">
    <property type="protein sequence ID" value="SVD75635.1"/>
    <property type="molecule type" value="Genomic_DNA"/>
</dbReference>
<name>A0A382XY98_9ZZZZ</name>
<proteinExistence type="predicted"/>
<dbReference type="AlphaFoldDB" id="A0A382XY98"/>
<organism evidence="1">
    <name type="scientific">marine metagenome</name>
    <dbReference type="NCBI Taxonomy" id="408172"/>
    <lineage>
        <taxon>unclassified sequences</taxon>
        <taxon>metagenomes</taxon>
        <taxon>ecological metagenomes</taxon>
    </lineage>
</organism>
<dbReference type="Gene3D" id="3.40.50.150">
    <property type="entry name" value="Vaccinia Virus protein VP39"/>
    <property type="match status" value="1"/>
</dbReference>
<dbReference type="SUPFAM" id="SSF53335">
    <property type="entry name" value="S-adenosyl-L-methionine-dependent methyltransferases"/>
    <property type="match status" value="1"/>
</dbReference>
<dbReference type="Pfam" id="PF01209">
    <property type="entry name" value="Ubie_methyltran"/>
    <property type="match status" value="1"/>
</dbReference>
<gene>
    <name evidence="1" type="ORF">METZ01_LOCUS428489</name>
</gene>
<sequence>MFDRIAKRYDTFNTVASFGRDETWRRLAVQLAAPAVVERALDAASGTGKLSAALASKA</sequence>
<dbReference type="InterPro" id="IPR029063">
    <property type="entry name" value="SAM-dependent_MTases_sf"/>
</dbReference>